<organism evidence="1 2">
    <name type="scientific">Rhizophagus clarus</name>
    <dbReference type="NCBI Taxonomy" id="94130"/>
    <lineage>
        <taxon>Eukaryota</taxon>
        <taxon>Fungi</taxon>
        <taxon>Fungi incertae sedis</taxon>
        <taxon>Mucoromycota</taxon>
        <taxon>Glomeromycotina</taxon>
        <taxon>Glomeromycetes</taxon>
        <taxon>Glomerales</taxon>
        <taxon>Glomeraceae</taxon>
        <taxon>Rhizophagus</taxon>
    </lineage>
</organism>
<keyword evidence="2" id="KW-1185">Reference proteome</keyword>
<dbReference type="EMBL" id="BEXD01000446">
    <property type="protein sequence ID" value="GBB87521.1"/>
    <property type="molecule type" value="Genomic_DNA"/>
</dbReference>
<dbReference type="Proteomes" id="UP000247702">
    <property type="component" value="Unassembled WGS sequence"/>
</dbReference>
<comment type="caution">
    <text evidence="1">The sequence shown here is derived from an EMBL/GenBank/DDBJ whole genome shotgun (WGS) entry which is preliminary data.</text>
</comment>
<dbReference type="AlphaFoldDB" id="A0A2Z6QS23"/>
<evidence type="ECO:0000313" key="1">
    <source>
        <dbReference type="EMBL" id="GBB87521.1"/>
    </source>
</evidence>
<reference evidence="1 2" key="1">
    <citation type="submission" date="2017-11" db="EMBL/GenBank/DDBJ databases">
        <title>The genome of Rhizophagus clarus HR1 reveals common genetic basis of auxotrophy among arbuscular mycorrhizal fungi.</title>
        <authorList>
            <person name="Kobayashi Y."/>
        </authorList>
    </citation>
    <scope>NUCLEOTIDE SEQUENCE [LARGE SCALE GENOMIC DNA]</scope>
    <source>
        <strain evidence="1 2">HR1</strain>
    </source>
</reference>
<protein>
    <submittedName>
        <fullName evidence="1">Uncharacterized protein</fullName>
    </submittedName>
</protein>
<proteinExistence type="predicted"/>
<name>A0A2Z6QS23_9GLOM</name>
<accession>A0A2Z6QS23</accession>
<gene>
    <name evidence="1" type="ORF">RclHR1_00140025</name>
</gene>
<sequence>MYFRQCSEHTNHKRMLANASFRRSRILKNKFQPPFRRLRLYFEDPELQFEADQSPELHFEADHCPELHFKADHCKFGTSFQGGPLSGTPFQDGLLSPELHFKTDHCPELHFEADWVFRRLSRRSILKVDSIRRKPVFLTPVSKSADGFLEKILKVEFQNSFLIFLLTRHSAFKYNFEGLRLPERLMDRISECLMDVISKTCGFLDAF</sequence>
<evidence type="ECO:0000313" key="2">
    <source>
        <dbReference type="Proteomes" id="UP000247702"/>
    </source>
</evidence>